<reference evidence="1" key="1">
    <citation type="submission" date="2013-07" db="EMBL/GenBank/DDBJ databases">
        <title>The genome of an arbuscular mycorrhizal fungus provides insights into the evolution of the oldest plant symbiosis.</title>
        <authorList>
            <consortium name="DOE Joint Genome Institute"/>
            <person name="Tisserant E."/>
            <person name="Malbreil M."/>
            <person name="Kuo A."/>
            <person name="Kohler A."/>
            <person name="Symeonidi A."/>
            <person name="Balestrini R."/>
            <person name="Charron P."/>
            <person name="Duensing N."/>
            <person name="Frei-dit-Frey N."/>
            <person name="Gianinazzi-Pearson V."/>
            <person name="Gilbert B."/>
            <person name="Handa Y."/>
            <person name="Hijri M."/>
            <person name="Kaul R."/>
            <person name="Kawaguchi M."/>
            <person name="Krajinski F."/>
            <person name="Lammers P."/>
            <person name="Lapierre D."/>
            <person name="Masclaux F.G."/>
            <person name="Murat C."/>
            <person name="Morin E."/>
            <person name="Ndikumana S."/>
            <person name="Pagni M."/>
            <person name="Petitpierre D."/>
            <person name="Requena N."/>
            <person name="Rosikiewicz P."/>
            <person name="Riley R."/>
            <person name="Saito K."/>
            <person name="San Clemente H."/>
            <person name="Shapiro H."/>
            <person name="van Tuinen D."/>
            <person name="Becard G."/>
            <person name="Bonfante P."/>
            <person name="Paszkowski U."/>
            <person name="Shachar-Hill Y."/>
            <person name="Young J.P."/>
            <person name="Sanders I.R."/>
            <person name="Henrissat B."/>
            <person name="Rensing S.A."/>
            <person name="Grigoriev I.V."/>
            <person name="Corradi N."/>
            <person name="Roux C."/>
            <person name="Martin F."/>
        </authorList>
    </citation>
    <scope>NUCLEOTIDE SEQUENCE</scope>
    <source>
        <strain evidence="1">DAOM 197198</strain>
    </source>
</reference>
<gene>
    <name evidence="1" type="ORF">GLOINDRAFT_90927</name>
</gene>
<dbReference type="HOGENOM" id="CLU_1982716_0_0_1"/>
<protein>
    <submittedName>
        <fullName evidence="1">Uncharacterized protein</fullName>
    </submittedName>
</protein>
<organism evidence="1">
    <name type="scientific">Rhizophagus irregularis (strain DAOM 181602 / DAOM 197198 / MUCL 43194)</name>
    <name type="common">Arbuscular mycorrhizal fungus</name>
    <name type="synonym">Glomus intraradices</name>
    <dbReference type="NCBI Taxonomy" id="747089"/>
    <lineage>
        <taxon>Eukaryota</taxon>
        <taxon>Fungi</taxon>
        <taxon>Fungi incertae sedis</taxon>
        <taxon>Mucoromycota</taxon>
        <taxon>Glomeromycotina</taxon>
        <taxon>Glomeromycetes</taxon>
        <taxon>Glomerales</taxon>
        <taxon>Glomeraceae</taxon>
        <taxon>Rhizophagus</taxon>
    </lineage>
</organism>
<sequence length="126" mass="14995">MLETYNEKFSGCLVFWCFYNNLFQVLTPVKPLILLMTTELWLKLIVLLWNVFHASLMYTFASLLNVGFFLCVDLRYHFATYWWNIHVHAVNLFGITVYRTVGKKYSSNFARIVCRYIDDVVKMITK</sequence>
<dbReference type="EMBL" id="KI274768">
    <property type="protein sequence ID" value="ESA23451.1"/>
    <property type="molecule type" value="Genomic_DNA"/>
</dbReference>
<name>U9V6B0_RHIID</name>
<evidence type="ECO:0000313" key="1">
    <source>
        <dbReference type="EMBL" id="ESA23451.1"/>
    </source>
</evidence>
<dbReference type="AlphaFoldDB" id="U9V6B0"/>
<proteinExistence type="predicted"/>
<accession>U9V6B0</accession>